<dbReference type="EMBL" id="PDCK01000044">
    <property type="protein sequence ID" value="PRQ21991.1"/>
    <property type="molecule type" value="Genomic_DNA"/>
</dbReference>
<dbReference type="GO" id="GO:0042254">
    <property type="term" value="P:ribosome biogenesis"/>
    <property type="evidence" value="ECO:0007669"/>
    <property type="project" value="TreeGrafter"/>
</dbReference>
<dbReference type="InterPro" id="IPR052609">
    <property type="entry name" value="Ribosome_Biogenesis_Reg"/>
</dbReference>
<name>A0A2P6PJ93_ROSCH</name>
<dbReference type="GO" id="GO:0005730">
    <property type="term" value="C:nucleolus"/>
    <property type="evidence" value="ECO:0007669"/>
    <property type="project" value="TreeGrafter"/>
</dbReference>
<comment type="caution">
    <text evidence="1">The sequence shown here is derived from an EMBL/GenBank/DDBJ whole genome shotgun (WGS) entry which is preliminary data.</text>
</comment>
<evidence type="ECO:0000313" key="2">
    <source>
        <dbReference type="Proteomes" id="UP000238479"/>
    </source>
</evidence>
<gene>
    <name evidence="1" type="ORF">RchiOBHm_Chr6g0245361</name>
</gene>
<sequence length="175" mass="19563">MSRVKEGGSSDEDNQAVNMSRLIIFVSDWVQSLLISEGKKVESGGEKHQAEVIYTYLDLRCWEIFKFCLEESLKLTVSLTFSRNLLRPICWIARSALSLLNKTFIGEGLQLYTTVLDCISSQEGFSNENLDVWITTVSSVLDLGLKFYSEALVSGNEGVFVSNSCAWCLSHLPGF</sequence>
<evidence type="ECO:0000313" key="1">
    <source>
        <dbReference type="EMBL" id="PRQ21991.1"/>
    </source>
</evidence>
<dbReference type="AlphaFoldDB" id="A0A2P6PJ93"/>
<proteinExistence type="predicted"/>
<dbReference type="Gramene" id="PRQ21991">
    <property type="protein sequence ID" value="PRQ21991"/>
    <property type="gene ID" value="RchiOBHm_Chr6g0245361"/>
</dbReference>
<organism evidence="1 2">
    <name type="scientific">Rosa chinensis</name>
    <name type="common">China rose</name>
    <dbReference type="NCBI Taxonomy" id="74649"/>
    <lineage>
        <taxon>Eukaryota</taxon>
        <taxon>Viridiplantae</taxon>
        <taxon>Streptophyta</taxon>
        <taxon>Embryophyta</taxon>
        <taxon>Tracheophyta</taxon>
        <taxon>Spermatophyta</taxon>
        <taxon>Magnoliopsida</taxon>
        <taxon>eudicotyledons</taxon>
        <taxon>Gunneridae</taxon>
        <taxon>Pentapetalae</taxon>
        <taxon>rosids</taxon>
        <taxon>fabids</taxon>
        <taxon>Rosales</taxon>
        <taxon>Rosaceae</taxon>
        <taxon>Rosoideae</taxon>
        <taxon>Rosoideae incertae sedis</taxon>
        <taxon>Rosa</taxon>
    </lineage>
</organism>
<accession>A0A2P6PJ93</accession>
<keyword evidence="2" id="KW-1185">Reference proteome</keyword>
<dbReference type="Proteomes" id="UP000238479">
    <property type="component" value="Chromosome 6"/>
</dbReference>
<dbReference type="PANTHER" id="PTHR15682">
    <property type="entry name" value="UNHEALTHY RIBOSOME BIOGENESIS PROTEIN 2 HOMOLOG"/>
    <property type="match status" value="1"/>
</dbReference>
<dbReference type="PANTHER" id="PTHR15682:SF2">
    <property type="entry name" value="UNHEALTHY RIBOSOME BIOGENESIS PROTEIN 2 HOMOLOG"/>
    <property type="match status" value="1"/>
</dbReference>
<protein>
    <submittedName>
        <fullName evidence="1">Uncharacterized protein</fullName>
    </submittedName>
</protein>
<reference evidence="1 2" key="1">
    <citation type="journal article" date="2018" name="Nat. Genet.">
        <title>The Rosa genome provides new insights in the design of modern roses.</title>
        <authorList>
            <person name="Bendahmane M."/>
        </authorList>
    </citation>
    <scope>NUCLEOTIDE SEQUENCE [LARGE SCALE GENOMIC DNA]</scope>
    <source>
        <strain evidence="2">cv. Old Blush</strain>
    </source>
</reference>